<keyword evidence="3" id="KW-0677">Repeat</keyword>
<feature type="repeat" description="WD" evidence="7">
    <location>
        <begin position="437"/>
        <end position="478"/>
    </location>
</feature>
<name>A0A834TPM1_9FABA</name>
<evidence type="ECO:0000313" key="9">
    <source>
        <dbReference type="EMBL" id="KAF7824656.1"/>
    </source>
</evidence>
<dbReference type="PROSITE" id="PS50294">
    <property type="entry name" value="WD_REPEATS_REGION"/>
    <property type="match status" value="7"/>
</dbReference>
<feature type="region of interest" description="Disordered" evidence="8">
    <location>
        <begin position="104"/>
        <end position="168"/>
    </location>
</feature>
<dbReference type="GO" id="GO:0003714">
    <property type="term" value="F:transcription corepressor activity"/>
    <property type="evidence" value="ECO:0007669"/>
    <property type="project" value="InterPro"/>
</dbReference>
<keyword evidence="10" id="KW-1185">Reference proteome</keyword>
<keyword evidence="6" id="KW-0539">Nucleus</keyword>
<dbReference type="GO" id="GO:0006357">
    <property type="term" value="P:regulation of transcription by RNA polymerase II"/>
    <property type="evidence" value="ECO:0007669"/>
    <property type="project" value="TreeGrafter"/>
</dbReference>
<feature type="region of interest" description="Disordered" evidence="8">
    <location>
        <begin position="1182"/>
        <end position="1211"/>
    </location>
</feature>
<dbReference type="InterPro" id="IPR019775">
    <property type="entry name" value="WD40_repeat_CS"/>
</dbReference>
<dbReference type="InterPro" id="IPR036322">
    <property type="entry name" value="WD40_repeat_dom_sf"/>
</dbReference>
<dbReference type="FunFam" id="1.20.960.30:FF:000001">
    <property type="entry name" value="F-box-like/WD repeat-containing protein TBL1XR1"/>
    <property type="match status" value="1"/>
</dbReference>
<dbReference type="InterPro" id="IPR006594">
    <property type="entry name" value="LisH"/>
</dbReference>
<feature type="repeat" description="WD" evidence="7">
    <location>
        <begin position="858"/>
        <end position="891"/>
    </location>
</feature>
<evidence type="ECO:0000256" key="8">
    <source>
        <dbReference type="SAM" id="MobiDB-lite"/>
    </source>
</evidence>
<feature type="repeat" description="WD" evidence="7">
    <location>
        <begin position="183"/>
        <end position="216"/>
    </location>
</feature>
<feature type="repeat" description="WD" evidence="7">
    <location>
        <begin position="951"/>
        <end position="992"/>
    </location>
</feature>
<dbReference type="FunFam" id="2.130.10.10:FF:000218">
    <property type="entry name" value="WD40 repeat-containing protein HOS15"/>
    <property type="match status" value="2"/>
</dbReference>
<feature type="repeat" description="WD" evidence="7">
    <location>
        <begin position="900"/>
        <end position="950"/>
    </location>
</feature>
<dbReference type="Gene3D" id="1.20.960.30">
    <property type="match status" value="2"/>
</dbReference>
<feature type="compositionally biased region" description="Basic and acidic residues" evidence="8">
    <location>
        <begin position="1363"/>
        <end position="1372"/>
    </location>
</feature>
<dbReference type="EMBL" id="JAAIUW010000007">
    <property type="protein sequence ID" value="KAF7824656.1"/>
    <property type="molecule type" value="Genomic_DNA"/>
</dbReference>
<keyword evidence="5" id="KW-0804">Transcription</keyword>
<dbReference type="PRINTS" id="PR00320">
    <property type="entry name" value="GPROTEINBRPT"/>
</dbReference>
<sequence>MINSLTSDILNYLVFRYLMESGFTHTAFTIGFEAAINKHLPEQENLVPAGTLIKLVMKGLQYMEMEANLGESDTNVDEEFSFLKPMDLITKDMNELWQIVKEERKKREEDENKDSEKEHDDKQQQENQTDKEMVSNKDKKVAIEQKEVGTFKVPKPRPPKPKDIAATSASQPYEIPNSNVTILEGHKSEVCTCAWSPTGSLLASGSTDSTACIWTILEGTKCGSGPANMLVLNHAKGRKKEENGVAKLDWNAEGTLLATGSWDGNARIWTRNGELRTMLWKHEGPILCLKWNKEGDYLVSGSSDNTAIVWDVKPESIKQQFTFHSGPVLDVDWRNNVSFATCSMDEMIYVCKIGENHLPKAFVGHKGQVNCVRWDPTSSFLASCSDDKTAKEIFTIRWSPSGPGTNNPNHKLTLASASFDNTVKLWDIESGKSIYTLDGHSSSVYSIAFSPDGKYLASGSHDKSVHIWSLKNGEIVKTYKGSGSIYEVGWDESGEKKAIEGEAASCSEKMITKFNTDLLNFLIFRYLCESGFRKTGLALVIEAGASLKERQPEEGHLVPQKALITLVMRGLFFTAMVATLGDNDFTVDERLNLQPMDLITKNPKELLQILKEKVDENQIDREIVTDKEGKVTIEQKEVATINKEPQLRDTATKSASQQYEIPHSDVTILEGHTSEAVYNSFRCVLVHGVLQGICLHRGRSTDSTARIWTIMEGIKNCGSGSANMLVLNHAKGSKKEGHDCVTKLDWNVEGTLLATGTCAGDARIWSRNGELRTTLGKHAGPIRSLKWNKNGDYLVTGSSDRSAIVWDVKSENMKQQFKFHSGPILDVDWLNNESFATCSKDTFIYVCKIGKNQPLRAFAGHQGEVNCVRWDPTSSFLASCSNDKTAKIWSMICHRYIRDLREHSMGVFSIRWSPCGPGTNNPNHKLTLASASFDKTVKLWDIEHGKSICTLHGHRDPVYSIAFSPNGEYLASGSPDNSVHIWSLKDGKIVKTYSGNAPIHEVGWDNSGVKNDEGRYDMSTEKRQCYNSNEEPPSSCIYLPVLLSKGHSMISRLERELGRPSFGKHRSLVQRYKVRHFRVDKWQRPLYSSVLRLEQSDKLREVRVGGSNPASGKHNIFPPSISNLCREGKFHSIRDATSFGHSIILRVFKFDGKPPTGNDSTSGLLNIDSSLSEGKTVFRCSGSDFKQSKRPTNRNSSFEAENPPLGNDTNLGQFQILKVGTNPVERSSESCNYSQYIFEQGNYGSGAMLIPDRDKTRKHVNLDNKSLIIFLDIKRTEQVSYLASSSGLDFRFHPVLGHLIVNLIQYILSPINSIFDFIKPGFDIWIVSSCGRNRVYQQNPTCQRLPEEMQREEHHQLALQPWQKKESKRGNE</sequence>
<evidence type="ECO:0000256" key="1">
    <source>
        <dbReference type="ARBA" id="ARBA00004123"/>
    </source>
</evidence>
<evidence type="ECO:0000256" key="2">
    <source>
        <dbReference type="ARBA" id="ARBA00022574"/>
    </source>
</evidence>
<dbReference type="PROSITE" id="PS50896">
    <property type="entry name" value="LISH"/>
    <property type="match status" value="2"/>
</dbReference>
<dbReference type="OrthoDB" id="1367865at2759"/>
<keyword evidence="2 7" id="KW-0853">WD repeat</keyword>
<evidence type="ECO:0000256" key="7">
    <source>
        <dbReference type="PROSITE-ProRule" id="PRU00221"/>
    </source>
</evidence>
<evidence type="ECO:0000256" key="3">
    <source>
        <dbReference type="ARBA" id="ARBA00022737"/>
    </source>
</evidence>
<dbReference type="InterPro" id="IPR015943">
    <property type="entry name" value="WD40/YVTN_repeat-like_dom_sf"/>
</dbReference>
<evidence type="ECO:0000256" key="5">
    <source>
        <dbReference type="ARBA" id="ARBA00023163"/>
    </source>
</evidence>
<feature type="repeat" description="WD" evidence="7">
    <location>
        <begin position="279"/>
        <end position="320"/>
    </location>
</feature>
<feature type="repeat" description="WD" evidence="7">
    <location>
        <begin position="775"/>
        <end position="816"/>
    </location>
</feature>
<evidence type="ECO:0000256" key="4">
    <source>
        <dbReference type="ARBA" id="ARBA00023015"/>
    </source>
</evidence>
<comment type="subcellular location">
    <subcellularLocation>
        <location evidence="1">Nucleus</location>
    </subcellularLocation>
</comment>
<reference evidence="9" key="1">
    <citation type="submission" date="2020-09" db="EMBL/GenBank/DDBJ databases">
        <title>Genome-Enabled Discovery of Anthraquinone Biosynthesis in Senna tora.</title>
        <authorList>
            <person name="Kang S.-H."/>
            <person name="Pandey R.P."/>
            <person name="Lee C.-M."/>
            <person name="Sim J.-S."/>
            <person name="Jeong J.-T."/>
            <person name="Choi B.-S."/>
            <person name="Jung M."/>
            <person name="Ginzburg D."/>
            <person name="Zhao K."/>
            <person name="Won S.Y."/>
            <person name="Oh T.-J."/>
            <person name="Yu Y."/>
            <person name="Kim N.-H."/>
            <person name="Lee O.R."/>
            <person name="Lee T.-H."/>
            <person name="Bashyal P."/>
            <person name="Kim T.-S."/>
            <person name="Lee W.-H."/>
            <person name="Kawkins C."/>
            <person name="Kim C.-K."/>
            <person name="Kim J.S."/>
            <person name="Ahn B.O."/>
            <person name="Rhee S.Y."/>
            <person name="Sohng J.K."/>
        </authorList>
    </citation>
    <scope>NUCLEOTIDE SEQUENCE</scope>
    <source>
        <tissue evidence="9">Leaf</tissue>
    </source>
</reference>
<dbReference type="Proteomes" id="UP000634136">
    <property type="component" value="Unassembled WGS sequence"/>
</dbReference>
<dbReference type="Pfam" id="PF00400">
    <property type="entry name" value="WD40"/>
    <property type="match status" value="11"/>
</dbReference>
<dbReference type="SMART" id="SM00320">
    <property type="entry name" value="WD40"/>
    <property type="match status" value="13"/>
</dbReference>
<dbReference type="GO" id="GO:0000118">
    <property type="term" value="C:histone deacetylase complex"/>
    <property type="evidence" value="ECO:0007669"/>
    <property type="project" value="TreeGrafter"/>
</dbReference>
<feature type="region of interest" description="Disordered" evidence="8">
    <location>
        <begin position="1348"/>
        <end position="1372"/>
    </location>
</feature>
<feature type="repeat" description="WD" evidence="7">
    <location>
        <begin position="362"/>
        <end position="391"/>
    </location>
</feature>
<feature type="compositionally biased region" description="Basic and acidic residues" evidence="8">
    <location>
        <begin position="104"/>
        <end position="149"/>
    </location>
</feature>
<comment type="caution">
    <text evidence="9">The sequence shown here is derived from an EMBL/GenBank/DDBJ whole genome shotgun (WGS) entry which is preliminary data.</text>
</comment>
<dbReference type="PANTHER" id="PTHR22846">
    <property type="entry name" value="WD40 REPEAT PROTEIN"/>
    <property type="match status" value="1"/>
</dbReference>
<proteinExistence type="predicted"/>
<keyword evidence="4" id="KW-0805">Transcription regulation</keyword>
<dbReference type="InterPro" id="IPR001680">
    <property type="entry name" value="WD40_rpt"/>
</dbReference>
<dbReference type="InterPro" id="IPR020472">
    <property type="entry name" value="WD40_PAC1"/>
</dbReference>
<feature type="repeat" description="WD" evidence="7">
    <location>
        <begin position="238"/>
        <end position="269"/>
    </location>
</feature>
<dbReference type="CDD" id="cd00200">
    <property type="entry name" value="WD40"/>
    <property type="match status" value="2"/>
</dbReference>
<dbReference type="SUPFAM" id="SSF50978">
    <property type="entry name" value="WD40 repeat-like"/>
    <property type="match status" value="2"/>
</dbReference>
<dbReference type="SMART" id="SM00667">
    <property type="entry name" value="LisH"/>
    <property type="match status" value="2"/>
</dbReference>
<dbReference type="InterPro" id="IPR045183">
    <property type="entry name" value="Ebi-like"/>
</dbReference>
<evidence type="ECO:0000313" key="10">
    <source>
        <dbReference type="Proteomes" id="UP000634136"/>
    </source>
</evidence>
<accession>A0A834TPM1</accession>
<gene>
    <name evidence="9" type="ORF">G2W53_022800</name>
</gene>
<dbReference type="Gene3D" id="2.130.10.10">
    <property type="entry name" value="YVTN repeat-like/Quinoprotein amine dehydrogenase"/>
    <property type="match status" value="2"/>
</dbReference>
<evidence type="ECO:0000256" key="6">
    <source>
        <dbReference type="ARBA" id="ARBA00023242"/>
    </source>
</evidence>
<dbReference type="PANTHER" id="PTHR22846:SF2">
    <property type="entry name" value="F-BOX-LIKE_WD REPEAT-CONTAINING PROTEIN EBI"/>
    <property type="match status" value="1"/>
</dbReference>
<dbReference type="PROSITE" id="PS00678">
    <property type="entry name" value="WD_REPEATS_1"/>
    <property type="match status" value="3"/>
</dbReference>
<dbReference type="PROSITE" id="PS50082">
    <property type="entry name" value="WD_REPEATS_2"/>
    <property type="match status" value="10"/>
</dbReference>
<protein>
    <submittedName>
        <fullName evidence="9">WD40 repeat-containing protein HOS15-like</fullName>
    </submittedName>
</protein>
<dbReference type="Pfam" id="PF08513">
    <property type="entry name" value="LisH"/>
    <property type="match status" value="1"/>
</dbReference>
<organism evidence="9 10">
    <name type="scientific">Senna tora</name>
    <dbReference type="NCBI Taxonomy" id="362788"/>
    <lineage>
        <taxon>Eukaryota</taxon>
        <taxon>Viridiplantae</taxon>
        <taxon>Streptophyta</taxon>
        <taxon>Embryophyta</taxon>
        <taxon>Tracheophyta</taxon>
        <taxon>Spermatophyta</taxon>
        <taxon>Magnoliopsida</taxon>
        <taxon>eudicotyledons</taxon>
        <taxon>Gunneridae</taxon>
        <taxon>Pentapetalae</taxon>
        <taxon>rosids</taxon>
        <taxon>fabids</taxon>
        <taxon>Fabales</taxon>
        <taxon>Fabaceae</taxon>
        <taxon>Caesalpinioideae</taxon>
        <taxon>Cassia clade</taxon>
        <taxon>Senna</taxon>
    </lineage>
</organism>
<feature type="repeat" description="WD" evidence="7">
    <location>
        <begin position="414"/>
        <end position="436"/>
    </location>
</feature>